<evidence type="ECO:0000256" key="1">
    <source>
        <dbReference type="ARBA" id="ARBA00004651"/>
    </source>
</evidence>
<evidence type="ECO:0000256" key="8">
    <source>
        <dbReference type="ARBA" id="ARBA00022989"/>
    </source>
</evidence>
<dbReference type="FunFam" id="1.10.287.70:FF:000016">
    <property type="entry name" value="Putative potassium voltage-gated channel subfamily KQT member 2"/>
    <property type="match status" value="1"/>
</dbReference>
<evidence type="ECO:0000256" key="2">
    <source>
        <dbReference type="ARBA" id="ARBA00022448"/>
    </source>
</evidence>
<dbReference type="PRINTS" id="PR01459">
    <property type="entry name" value="KCNQCHANNEL"/>
</dbReference>
<dbReference type="FunFam" id="1.20.120.350:FF:000017">
    <property type="entry name" value="potassium voltage-gated channel subfamily KQT member 1"/>
    <property type="match status" value="1"/>
</dbReference>
<comment type="subcellular location">
    <subcellularLocation>
        <location evidence="1">Cell membrane</location>
        <topology evidence="1">Multi-pass membrane protein</topology>
    </subcellularLocation>
</comment>
<dbReference type="GO" id="GO:0008076">
    <property type="term" value="C:voltage-gated potassium channel complex"/>
    <property type="evidence" value="ECO:0007669"/>
    <property type="project" value="TreeGrafter"/>
</dbReference>
<feature type="domain" description="Potassium channel voltage dependent KCNQ C-terminal" evidence="17">
    <location>
        <begin position="373"/>
        <end position="511"/>
    </location>
</feature>
<dbReference type="EMBL" id="LJIJ01000061">
    <property type="protein sequence ID" value="ODN03866.1"/>
    <property type="molecule type" value="Genomic_DNA"/>
</dbReference>
<keyword evidence="10 15" id="KW-0472">Membrane</keyword>
<feature type="transmembrane region" description="Helical" evidence="15">
    <location>
        <begin position="35"/>
        <end position="51"/>
    </location>
</feature>
<evidence type="ECO:0000256" key="13">
    <source>
        <dbReference type="SAM" id="Coils"/>
    </source>
</evidence>
<evidence type="ECO:0000256" key="6">
    <source>
        <dbReference type="ARBA" id="ARBA00022882"/>
    </source>
</evidence>
<evidence type="ECO:0000256" key="10">
    <source>
        <dbReference type="ARBA" id="ARBA00023136"/>
    </source>
</evidence>
<gene>
    <name evidence="18" type="ORF">Ocin01_02839</name>
</gene>
<evidence type="ECO:0000313" key="19">
    <source>
        <dbReference type="Proteomes" id="UP000094527"/>
    </source>
</evidence>
<dbReference type="PANTHER" id="PTHR47735:SF9">
    <property type="entry name" value="POTASSIUM VOLTAGE-GATED CHANNEL SUBFAMILY KQT MEMBER 4-LIKE ISOFORM X1"/>
    <property type="match status" value="1"/>
</dbReference>
<feature type="transmembrane region" description="Helical" evidence="15">
    <location>
        <begin position="63"/>
        <end position="82"/>
    </location>
</feature>
<keyword evidence="9" id="KW-0406">Ion transport</keyword>
<evidence type="ECO:0000256" key="14">
    <source>
        <dbReference type="SAM" id="MobiDB-lite"/>
    </source>
</evidence>
<keyword evidence="19" id="KW-1185">Reference proteome</keyword>
<dbReference type="AlphaFoldDB" id="A0A1D2NFY8"/>
<evidence type="ECO:0000313" key="18">
    <source>
        <dbReference type="EMBL" id="ODN03866.1"/>
    </source>
</evidence>
<feature type="compositionally biased region" description="Basic and acidic residues" evidence="14">
    <location>
        <begin position="342"/>
        <end position="352"/>
    </location>
</feature>
<evidence type="ECO:0000256" key="7">
    <source>
        <dbReference type="ARBA" id="ARBA00022958"/>
    </source>
</evidence>
<name>A0A1D2NFY8_ORCCI</name>
<feature type="transmembrane region" description="Helical" evidence="15">
    <location>
        <begin position="168"/>
        <end position="189"/>
    </location>
</feature>
<dbReference type="Pfam" id="PF00520">
    <property type="entry name" value="Ion_trans"/>
    <property type="match status" value="1"/>
</dbReference>
<evidence type="ECO:0000256" key="15">
    <source>
        <dbReference type="SAM" id="Phobius"/>
    </source>
</evidence>
<evidence type="ECO:0000256" key="11">
    <source>
        <dbReference type="ARBA" id="ARBA00023303"/>
    </source>
</evidence>
<evidence type="ECO:0000256" key="3">
    <source>
        <dbReference type="ARBA" id="ARBA00022475"/>
    </source>
</evidence>
<evidence type="ECO:0000259" key="16">
    <source>
        <dbReference type="Pfam" id="PF00520"/>
    </source>
</evidence>
<feature type="transmembrane region" description="Helical" evidence="15">
    <location>
        <begin position="103"/>
        <end position="120"/>
    </location>
</feature>
<keyword evidence="11" id="KW-0407">Ion channel</keyword>
<comment type="catalytic activity">
    <reaction evidence="12">
        <text>K(+)(in) = K(+)(out)</text>
        <dbReference type="Rhea" id="RHEA:29463"/>
        <dbReference type="ChEBI" id="CHEBI:29103"/>
    </reaction>
</comment>
<dbReference type="PANTHER" id="PTHR47735">
    <property type="entry name" value="POTASSIUM VOLTAGE-GATED CHANNEL SUBFAMILY KQT MEMBER 4"/>
    <property type="match status" value="1"/>
</dbReference>
<keyword evidence="13" id="KW-0175">Coiled coil</keyword>
<dbReference type="Gene3D" id="6.10.140.1910">
    <property type="match status" value="2"/>
</dbReference>
<feature type="region of interest" description="Disordered" evidence="14">
    <location>
        <begin position="327"/>
        <end position="385"/>
    </location>
</feature>
<keyword evidence="3" id="KW-1003">Cell membrane</keyword>
<sequence>MGSSCDMKTCKKNDNVHKSQAIIHLGLAQGEGEKRFVLVFGCFALSVFSTIEKFESQATEALFYMEIVVVTCFTTEFVLRLWSAGCRSRYQGAMGRLRFFRRPFCIIDTITIVASLIVLADGSSGRVFATSAIRGFRFFQILRMVRVDRRGGTWKLLGSVVWAHRQELITTLYIGFLGLILSSFLVYLAEKDQEKTKFTNYAEALWWGVITLCTVGYGDIAPETWMGKLIASFCALMGISFFALPAGILGSGFALKVQQQQRQKHMIRRRQPAATLIQCLWRCYAADENSCSIATWKIHLTPLPSPPASFKHNASFVMTRWPTIRRHKSLRPPSPSPSLQAKEARGLNRGDNETTGTCQLPIHGHPVPPPRLQASTSQDSMGRDENSLHDMCEEDDGDGRRWQELTPKHKAAIRAIRKMKYLVSRRKFREALKPYDVKDVIEQYSAGHVDLLGRVKNLQARLDMILGRQGSKARDVYDSKICLAARIVKVERQVEDIETKIEQLLEMYTEDRKRLMTLLPSTSPGGSPPAPSGGSELSATGPYAASSLSSSTQTIANPTPIPIKPRPILIGKQCAPQKPPVVHKMCIFLSLFLQSSIPSRETTPHYEEPLREMDHLVVPEAADPHVHLFLNACSGCDDDVEHGVFQANEISTNLAKAGPNGIFEGEFADREEENAV</sequence>
<feature type="region of interest" description="Disordered" evidence="14">
    <location>
        <begin position="518"/>
        <end position="560"/>
    </location>
</feature>
<feature type="compositionally biased region" description="Polar residues" evidence="14">
    <location>
        <begin position="546"/>
        <end position="557"/>
    </location>
</feature>
<keyword evidence="4" id="KW-0633">Potassium transport</keyword>
<evidence type="ECO:0000256" key="12">
    <source>
        <dbReference type="ARBA" id="ARBA00034430"/>
    </source>
</evidence>
<evidence type="ECO:0000256" key="5">
    <source>
        <dbReference type="ARBA" id="ARBA00022692"/>
    </source>
</evidence>
<dbReference type="STRING" id="48709.A0A1D2NFY8"/>
<dbReference type="Gene3D" id="1.10.287.70">
    <property type="match status" value="1"/>
</dbReference>
<keyword evidence="6" id="KW-0851">Voltage-gated channel</keyword>
<feature type="transmembrane region" description="Helical" evidence="15">
    <location>
        <begin position="201"/>
        <end position="218"/>
    </location>
</feature>
<dbReference type="Pfam" id="PF03520">
    <property type="entry name" value="KCNQ_channel"/>
    <property type="match status" value="1"/>
</dbReference>
<feature type="coiled-coil region" evidence="13">
    <location>
        <begin position="487"/>
        <end position="514"/>
    </location>
</feature>
<feature type="domain" description="Ion transport" evidence="16">
    <location>
        <begin position="41"/>
        <end position="260"/>
    </location>
</feature>
<keyword evidence="8 15" id="KW-1133">Transmembrane helix</keyword>
<protein>
    <submittedName>
        <fullName evidence="18">Potassium voltage-gated channel subfamily KQT member 5</fullName>
    </submittedName>
</protein>
<dbReference type="PRINTS" id="PR00169">
    <property type="entry name" value="KCHANNEL"/>
</dbReference>
<keyword evidence="2" id="KW-0813">Transport</keyword>
<dbReference type="SUPFAM" id="SSF81324">
    <property type="entry name" value="Voltage-gated potassium channels"/>
    <property type="match status" value="1"/>
</dbReference>
<feature type="transmembrane region" description="Helical" evidence="15">
    <location>
        <begin position="230"/>
        <end position="255"/>
    </location>
</feature>
<dbReference type="GO" id="GO:0005249">
    <property type="term" value="F:voltage-gated potassium channel activity"/>
    <property type="evidence" value="ECO:0007669"/>
    <property type="project" value="InterPro"/>
</dbReference>
<dbReference type="InterPro" id="IPR013821">
    <property type="entry name" value="K_chnl_volt-dep_KCNQ_C"/>
</dbReference>
<comment type="caution">
    <text evidence="18">The sequence shown here is derived from an EMBL/GenBank/DDBJ whole genome shotgun (WGS) entry which is preliminary data.</text>
</comment>
<reference evidence="18 19" key="1">
    <citation type="journal article" date="2016" name="Genome Biol. Evol.">
        <title>Gene Family Evolution Reflects Adaptation to Soil Environmental Stressors in the Genome of the Collembolan Orchesella cincta.</title>
        <authorList>
            <person name="Faddeeva-Vakhrusheva A."/>
            <person name="Derks M.F."/>
            <person name="Anvar S.Y."/>
            <person name="Agamennone V."/>
            <person name="Suring W."/>
            <person name="Smit S."/>
            <person name="van Straalen N.M."/>
            <person name="Roelofs D."/>
        </authorList>
    </citation>
    <scope>NUCLEOTIDE SEQUENCE [LARGE SCALE GENOMIC DNA]</scope>
    <source>
        <tissue evidence="18">Mixed pool</tissue>
    </source>
</reference>
<evidence type="ECO:0000256" key="4">
    <source>
        <dbReference type="ARBA" id="ARBA00022538"/>
    </source>
</evidence>
<accession>A0A1D2NFY8</accession>
<keyword evidence="7" id="KW-0630">Potassium</keyword>
<dbReference type="InterPro" id="IPR003937">
    <property type="entry name" value="K_chnl_volt-dep_KCNQ"/>
</dbReference>
<dbReference type="OrthoDB" id="8879391at2759"/>
<evidence type="ECO:0000256" key="9">
    <source>
        <dbReference type="ARBA" id="ARBA00023065"/>
    </source>
</evidence>
<proteinExistence type="predicted"/>
<dbReference type="InterPro" id="IPR005821">
    <property type="entry name" value="Ion_trans_dom"/>
</dbReference>
<evidence type="ECO:0000259" key="17">
    <source>
        <dbReference type="Pfam" id="PF03520"/>
    </source>
</evidence>
<dbReference type="Proteomes" id="UP000094527">
    <property type="component" value="Unassembled WGS sequence"/>
</dbReference>
<organism evidence="18 19">
    <name type="scientific">Orchesella cincta</name>
    <name type="common">Springtail</name>
    <name type="synonym">Podura cincta</name>
    <dbReference type="NCBI Taxonomy" id="48709"/>
    <lineage>
        <taxon>Eukaryota</taxon>
        <taxon>Metazoa</taxon>
        <taxon>Ecdysozoa</taxon>
        <taxon>Arthropoda</taxon>
        <taxon>Hexapoda</taxon>
        <taxon>Collembola</taxon>
        <taxon>Entomobryomorpha</taxon>
        <taxon>Entomobryoidea</taxon>
        <taxon>Orchesellidae</taxon>
        <taxon>Orchesellinae</taxon>
        <taxon>Orchesella</taxon>
    </lineage>
</organism>
<keyword evidence="5 15" id="KW-0812">Transmembrane</keyword>
<dbReference type="OMA" id="TIRRTCH"/>